<dbReference type="AlphaFoldDB" id="A0A135HXL4"/>
<dbReference type="PANTHER" id="PTHR24361:SF785">
    <property type="entry name" value="DUAL SPECIFICITY MITOGEN-ACTIVATED PROTEIN KINASE KINASE 1"/>
    <property type="match status" value="1"/>
</dbReference>
<sequence length="302" mass="33279">MMMDQIASKFAELWHVLTHDGDIIRDSEESRLLIDRVRAALDRGDASLATWPLPELIAGTFRIEELAHETSRVQVYRVRHRDLGTDYALKTLHPGEKTDHAIFADLLWREARIHLSVRHENVVTSYGALRLPDGRPGLLFEWMGGGSLLQSFSRKERLSIRGVRAIMRALLSGVQAIHAAGLVHADITPANLLFSGDGLASLKIADFSIARKRGSNSDLLEGAVRTRSSLASPECAAGNSPDERSDLYACGRILLLLLQHCEENGAIAANLAALARQLAHDNPDCRPQSAREAFTLLQMIKA</sequence>
<dbReference type="RefSeq" id="WP_068881281.1">
    <property type="nucleotide sequence ID" value="NZ_LNTU01000005.1"/>
</dbReference>
<evidence type="ECO:0000313" key="2">
    <source>
        <dbReference type="EMBL" id="KXF77944.1"/>
    </source>
</evidence>
<dbReference type="PROSITE" id="PS00109">
    <property type="entry name" value="PROTEIN_KINASE_TYR"/>
    <property type="match status" value="1"/>
</dbReference>
<dbReference type="CDD" id="cd14014">
    <property type="entry name" value="STKc_PknB_like"/>
    <property type="match status" value="1"/>
</dbReference>
<dbReference type="InterPro" id="IPR000719">
    <property type="entry name" value="Prot_kinase_dom"/>
</dbReference>
<dbReference type="Gene3D" id="1.10.510.10">
    <property type="entry name" value="Transferase(Phosphotransferase) domain 1"/>
    <property type="match status" value="1"/>
</dbReference>
<dbReference type="PROSITE" id="PS50011">
    <property type="entry name" value="PROTEIN_KINASE_DOM"/>
    <property type="match status" value="1"/>
</dbReference>
<dbReference type="GO" id="GO:0004674">
    <property type="term" value="F:protein serine/threonine kinase activity"/>
    <property type="evidence" value="ECO:0007669"/>
    <property type="project" value="TreeGrafter"/>
</dbReference>
<dbReference type="GO" id="GO:0005737">
    <property type="term" value="C:cytoplasm"/>
    <property type="evidence" value="ECO:0007669"/>
    <property type="project" value="TreeGrafter"/>
</dbReference>
<dbReference type="InterPro" id="IPR008266">
    <property type="entry name" value="Tyr_kinase_AS"/>
</dbReference>
<evidence type="ECO:0000313" key="3">
    <source>
        <dbReference type="Proteomes" id="UP000070107"/>
    </source>
</evidence>
<feature type="domain" description="Protein kinase" evidence="1">
    <location>
        <begin position="61"/>
        <end position="302"/>
    </location>
</feature>
<dbReference type="InterPro" id="IPR011009">
    <property type="entry name" value="Kinase-like_dom_sf"/>
</dbReference>
<gene>
    <name evidence="2" type="ORF">ATN84_24835</name>
</gene>
<dbReference type="GO" id="GO:0005524">
    <property type="term" value="F:ATP binding"/>
    <property type="evidence" value="ECO:0007669"/>
    <property type="project" value="InterPro"/>
</dbReference>
<dbReference type="OrthoDB" id="9801841at2"/>
<dbReference type="SUPFAM" id="SSF56112">
    <property type="entry name" value="Protein kinase-like (PK-like)"/>
    <property type="match status" value="1"/>
</dbReference>
<dbReference type="Pfam" id="PF00069">
    <property type="entry name" value="Pkinase"/>
    <property type="match status" value="1"/>
</dbReference>
<keyword evidence="3" id="KW-1185">Reference proteome</keyword>
<dbReference type="PANTHER" id="PTHR24361">
    <property type="entry name" value="MITOGEN-ACTIVATED KINASE KINASE KINASE"/>
    <property type="match status" value="1"/>
</dbReference>
<dbReference type="EMBL" id="LNTU01000005">
    <property type="protein sequence ID" value="KXF77944.1"/>
    <property type="molecule type" value="Genomic_DNA"/>
</dbReference>
<dbReference type="Proteomes" id="UP000070107">
    <property type="component" value="Unassembled WGS sequence"/>
</dbReference>
<dbReference type="InterPro" id="IPR053235">
    <property type="entry name" value="Ser_Thr_kinase"/>
</dbReference>
<evidence type="ECO:0000259" key="1">
    <source>
        <dbReference type="PROSITE" id="PS50011"/>
    </source>
</evidence>
<accession>A0A135HXL4</accession>
<protein>
    <recommendedName>
        <fullName evidence="1">Protein kinase domain-containing protein</fullName>
    </recommendedName>
</protein>
<comment type="caution">
    <text evidence="2">The sequence shown here is derived from an EMBL/GenBank/DDBJ whole genome shotgun (WGS) entry which is preliminary data.</text>
</comment>
<proteinExistence type="predicted"/>
<name>A0A135HXL4_9HYPH</name>
<organism evidence="2 3">
    <name type="scientific">Paramesorhizobium deserti</name>
    <dbReference type="NCBI Taxonomy" id="1494590"/>
    <lineage>
        <taxon>Bacteria</taxon>
        <taxon>Pseudomonadati</taxon>
        <taxon>Pseudomonadota</taxon>
        <taxon>Alphaproteobacteria</taxon>
        <taxon>Hyphomicrobiales</taxon>
        <taxon>Phyllobacteriaceae</taxon>
        <taxon>Paramesorhizobium</taxon>
    </lineage>
</organism>
<dbReference type="STRING" id="1494590.ATN84_24835"/>
<reference evidence="2 3" key="1">
    <citation type="submission" date="2015-11" db="EMBL/GenBank/DDBJ databases">
        <title>Draft genome sequence of Paramesorhizobium deserti A-3-E, a strain highly resistant to diverse beta-lactam antibiotics.</title>
        <authorList>
            <person name="Lv R."/>
            <person name="Yang X."/>
            <person name="Fang N."/>
            <person name="Guo J."/>
            <person name="Luo X."/>
            <person name="Peng F."/>
            <person name="Yang R."/>
            <person name="Cui Y."/>
            <person name="Fang C."/>
            <person name="Song Y."/>
        </authorList>
    </citation>
    <scope>NUCLEOTIDE SEQUENCE [LARGE SCALE GENOMIC DNA]</scope>
    <source>
        <strain evidence="2 3">A-3-E</strain>
    </source>
</reference>